<name>A0A8S5NCG7_9CAUD</name>
<proteinExistence type="predicted"/>
<evidence type="ECO:0000256" key="1">
    <source>
        <dbReference type="SAM" id="MobiDB-lite"/>
    </source>
</evidence>
<organism evidence="2">
    <name type="scientific">Myoviridae sp. ct9MV2</name>
    <dbReference type="NCBI Taxonomy" id="2826625"/>
    <lineage>
        <taxon>Viruses</taxon>
        <taxon>Duplodnaviria</taxon>
        <taxon>Heunggongvirae</taxon>
        <taxon>Uroviricota</taxon>
        <taxon>Caudoviricetes</taxon>
    </lineage>
</organism>
<feature type="region of interest" description="Disordered" evidence="1">
    <location>
        <begin position="1"/>
        <end position="22"/>
    </location>
</feature>
<accession>A0A8S5NCG7</accession>
<evidence type="ECO:0000313" key="2">
    <source>
        <dbReference type="EMBL" id="DAD92321.1"/>
    </source>
</evidence>
<protein>
    <submittedName>
        <fullName evidence="2">Uncharacterized protein</fullName>
    </submittedName>
</protein>
<dbReference type="EMBL" id="BK015132">
    <property type="protein sequence ID" value="DAD92321.1"/>
    <property type="molecule type" value="Genomic_DNA"/>
</dbReference>
<sequence length="71" mass="8549">MFSDVKQKRKKEPQKLPSCKPNAKQCKPLCTFRFSTALSNYLIINIHSIYYLYYSFLPPYISMKFFIHTYK</sequence>
<reference evidence="2" key="1">
    <citation type="journal article" date="2021" name="Proc. Natl. Acad. Sci. U.S.A.">
        <title>A Catalog of Tens of Thousands of Viruses from Human Metagenomes Reveals Hidden Associations with Chronic Diseases.</title>
        <authorList>
            <person name="Tisza M.J."/>
            <person name="Buck C.B."/>
        </authorList>
    </citation>
    <scope>NUCLEOTIDE SEQUENCE</scope>
    <source>
        <strain evidence="2">Ct9MV2</strain>
    </source>
</reference>